<keyword evidence="4 10" id="KW-0378">Hydrolase</keyword>
<comment type="function">
    <text evidence="1">Hydrolyzes diadenosine 5',5'''-P1,P4-tetraphosphate to yield ADP.</text>
</comment>
<dbReference type="PIRSF" id="PIRSF000903">
    <property type="entry name" value="B5n-ttraPtase_sm"/>
    <property type="match status" value="1"/>
</dbReference>
<reference evidence="10" key="1">
    <citation type="submission" date="2021-04" db="EMBL/GenBank/DDBJ databases">
        <title>Draft genome sequence data of methanotrophic Methylovulum sp. strain S1L and Methylomonas sp. strain S2AM isolated from boreal lake water columns.</title>
        <authorList>
            <person name="Rissanen A.J."/>
            <person name="Mangayil R."/>
            <person name="Svenning M.M."/>
            <person name="Khanongnuch R."/>
        </authorList>
    </citation>
    <scope>NUCLEOTIDE SEQUENCE</scope>
    <source>
        <strain evidence="10">S2AM</strain>
    </source>
</reference>
<dbReference type="InterPro" id="IPR004617">
    <property type="entry name" value="ApaH"/>
</dbReference>
<dbReference type="Gene3D" id="3.60.21.10">
    <property type="match status" value="1"/>
</dbReference>
<dbReference type="InterPro" id="IPR004843">
    <property type="entry name" value="Calcineurin-like_PHP"/>
</dbReference>
<dbReference type="KEGG" id="mpad:KEF85_14175"/>
<evidence type="ECO:0000256" key="5">
    <source>
        <dbReference type="ARBA" id="ARBA00031248"/>
    </source>
</evidence>
<name>A0A975MM83_9GAMM</name>
<proteinExistence type="inferred from homology"/>
<evidence type="ECO:0000256" key="4">
    <source>
        <dbReference type="ARBA" id="ARBA00022801"/>
    </source>
</evidence>
<sequence>MPIYAISSVKGDYASLVGLLDKINFNPELDYLWFCGNLINTGPDSLEILRFVKNLGKQAITILGPQELRLLSIASGFLSADAADTFSEILTAPDRDALLKWLRQRALIHHDAKLNFTLTHAGIPGAWTLSQALTFAYEVESVLSGSNFASFLENRRQDQTGWHAKLRGWKRLNFITNAYTLMKYCQQNGKLDFSATGPLHKQPVGLRPWYRQTERQTSHLQIIFADEANFNDTHYPGIYPLPAHGKPAALKLSAMPTLIFADQE</sequence>
<dbReference type="PANTHER" id="PTHR40942">
    <property type="match status" value="1"/>
</dbReference>
<evidence type="ECO:0000256" key="1">
    <source>
        <dbReference type="ARBA" id="ARBA00003413"/>
    </source>
</evidence>
<protein>
    <recommendedName>
        <fullName evidence="3">bis(5'-nucleosyl)-tetraphosphatase (symmetrical)</fullName>
        <ecNumber evidence="3">3.6.1.41</ecNumber>
    </recommendedName>
    <alternativeName>
        <fullName evidence="6">Ap4A hydrolase</fullName>
    </alternativeName>
    <alternativeName>
        <fullName evidence="5">Diadenosine 5',5'''-P1,P4-tetraphosphate pyrophosphohydrolase</fullName>
    </alternativeName>
    <alternativeName>
        <fullName evidence="7">Diadenosine tetraphosphatase</fullName>
    </alternativeName>
</protein>
<dbReference type="EMBL" id="CP073754">
    <property type="protein sequence ID" value="QWF70468.1"/>
    <property type="molecule type" value="Genomic_DNA"/>
</dbReference>
<dbReference type="EC" id="3.6.1.41" evidence="3"/>
<dbReference type="GO" id="GO:0008803">
    <property type="term" value="F:bis(5'-nucleosyl)-tetraphosphatase (symmetrical) activity"/>
    <property type="evidence" value="ECO:0007669"/>
    <property type="project" value="UniProtKB-EC"/>
</dbReference>
<comment type="similarity">
    <text evidence="2">Belongs to the Ap4A hydrolase family.</text>
</comment>
<dbReference type="PANTHER" id="PTHR40942:SF2">
    <property type="entry name" value="CYTOCHROME-RELATED"/>
    <property type="match status" value="1"/>
</dbReference>
<dbReference type="NCBIfam" id="NF001204">
    <property type="entry name" value="PRK00166.1"/>
    <property type="match status" value="1"/>
</dbReference>
<accession>A0A975MM83</accession>
<feature type="domain" description="Calcineurin-like phosphoesterase" evidence="9">
    <location>
        <begin position="1"/>
        <end position="154"/>
    </location>
</feature>
<keyword evidence="11" id="KW-1185">Reference proteome</keyword>
<evidence type="ECO:0000313" key="10">
    <source>
        <dbReference type="EMBL" id="QWF70468.1"/>
    </source>
</evidence>
<dbReference type="SUPFAM" id="SSF56300">
    <property type="entry name" value="Metallo-dependent phosphatases"/>
    <property type="match status" value="1"/>
</dbReference>
<dbReference type="Proteomes" id="UP000676649">
    <property type="component" value="Chromosome"/>
</dbReference>
<organism evidence="10 11">
    <name type="scientific">Methylomonas paludis</name>
    <dbReference type="NCBI Taxonomy" id="1173101"/>
    <lineage>
        <taxon>Bacteria</taxon>
        <taxon>Pseudomonadati</taxon>
        <taxon>Pseudomonadota</taxon>
        <taxon>Gammaproteobacteria</taxon>
        <taxon>Methylococcales</taxon>
        <taxon>Methylococcaceae</taxon>
        <taxon>Methylomonas</taxon>
    </lineage>
</organism>
<evidence type="ECO:0000256" key="3">
    <source>
        <dbReference type="ARBA" id="ARBA00012506"/>
    </source>
</evidence>
<comment type="catalytic activity">
    <reaction evidence="8">
        <text>P(1),P(4)-bis(5'-adenosyl) tetraphosphate + H2O = 2 ADP + 2 H(+)</text>
        <dbReference type="Rhea" id="RHEA:24252"/>
        <dbReference type="ChEBI" id="CHEBI:15377"/>
        <dbReference type="ChEBI" id="CHEBI:15378"/>
        <dbReference type="ChEBI" id="CHEBI:58141"/>
        <dbReference type="ChEBI" id="CHEBI:456216"/>
        <dbReference type="EC" id="3.6.1.41"/>
    </reaction>
</comment>
<gene>
    <name evidence="10" type="ORF">KEF85_14175</name>
</gene>
<evidence type="ECO:0000313" key="11">
    <source>
        <dbReference type="Proteomes" id="UP000676649"/>
    </source>
</evidence>
<dbReference type="InterPro" id="IPR029052">
    <property type="entry name" value="Metallo-depent_PP-like"/>
</dbReference>
<dbReference type="AlphaFoldDB" id="A0A975MM83"/>
<evidence type="ECO:0000256" key="8">
    <source>
        <dbReference type="ARBA" id="ARBA00049417"/>
    </source>
</evidence>
<evidence type="ECO:0000259" key="9">
    <source>
        <dbReference type="Pfam" id="PF00149"/>
    </source>
</evidence>
<dbReference type="Pfam" id="PF00149">
    <property type="entry name" value="Metallophos"/>
    <property type="match status" value="1"/>
</dbReference>
<evidence type="ECO:0000256" key="7">
    <source>
        <dbReference type="ARBA" id="ARBA00033210"/>
    </source>
</evidence>
<evidence type="ECO:0000256" key="2">
    <source>
        <dbReference type="ARBA" id="ARBA00005419"/>
    </source>
</evidence>
<dbReference type="RefSeq" id="WP_215581677.1">
    <property type="nucleotide sequence ID" value="NZ_CP073754.1"/>
</dbReference>
<evidence type="ECO:0000256" key="6">
    <source>
        <dbReference type="ARBA" id="ARBA00032248"/>
    </source>
</evidence>